<keyword evidence="3" id="KW-1185">Reference proteome</keyword>
<gene>
    <name evidence="2" type="ORF">MA16_Dca006841</name>
</gene>
<reference evidence="2 3" key="2">
    <citation type="journal article" date="2017" name="Nature">
        <title>The Apostasia genome and the evolution of orchids.</title>
        <authorList>
            <person name="Zhang G.Q."/>
            <person name="Liu K.W."/>
            <person name="Li Z."/>
            <person name="Lohaus R."/>
            <person name="Hsiao Y.Y."/>
            <person name="Niu S.C."/>
            <person name="Wang J.Y."/>
            <person name="Lin Y.C."/>
            <person name="Xu Q."/>
            <person name="Chen L.J."/>
            <person name="Yoshida K."/>
            <person name="Fujiwara S."/>
            <person name="Wang Z.W."/>
            <person name="Zhang Y.Q."/>
            <person name="Mitsuda N."/>
            <person name="Wang M."/>
            <person name="Liu G.H."/>
            <person name="Pecoraro L."/>
            <person name="Huang H.X."/>
            <person name="Xiao X.J."/>
            <person name="Lin M."/>
            <person name="Wu X.Y."/>
            <person name="Wu W.L."/>
            <person name="Chen Y.Y."/>
            <person name="Chang S.B."/>
            <person name="Sakamoto S."/>
            <person name="Ohme-Takagi M."/>
            <person name="Yagi M."/>
            <person name="Zeng S.J."/>
            <person name="Shen C.Y."/>
            <person name="Yeh C.M."/>
            <person name="Luo Y.B."/>
            <person name="Tsai W.C."/>
            <person name="Van de Peer Y."/>
            <person name="Liu Z.J."/>
        </authorList>
    </citation>
    <scope>NUCLEOTIDE SEQUENCE [LARGE SCALE GENOMIC DNA]</scope>
    <source>
        <tissue evidence="2">The whole plant</tissue>
    </source>
</reference>
<evidence type="ECO:0000313" key="2">
    <source>
        <dbReference type="EMBL" id="PKU66513.1"/>
    </source>
</evidence>
<dbReference type="EMBL" id="KZ503267">
    <property type="protein sequence ID" value="PKU66513.1"/>
    <property type="molecule type" value="Genomic_DNA"/>
</dbReference>
<sequence>MCRLPVYFIFSDVCGRSHFTWGLRREFKETEEIRLYWLQCAGPPDDFSIPVYPYGSFYHGESSGAGAGSLSEFLETPSYVPASLDLVPTGFSFFPECTKTDAAGPSSVPAGYSPDSASPSAVPGGADDTSKIFCHIPLLPDSRSASRCNHAREILRDLIYNIDPGSPES</sequence>
<accession>A0A2I0VSX5</accession>
<evidence type="ECO:0000256" key="1">
    <source>
        <dbReference type="SAM" id="MobiDB-lite"/>
    </source>
</evidence>
<dbReference type="AlphaFoldDB" id="A0A2I0VSX5"/>
<organism evidence="2 3">
    <name type="scientific">Dendrobium catenatum</name>
    <dbReference type="NCBI Taxonomy" id="906689"/>
    <lineage>
        <taxon>Eukaryota</taxon>
        <taxon>Viridiplantae</taxon>
        <taxon>Streptophyta</taxon>
        <taxon>Embryophyta</taxon>
        <taxon>Tracheophyta</taxon>
        <taxon>Spermatophyta</taxon>
        <taxon>Magnoliopsida</taxon>
        <taxon>Liliopsida</taxon>
        <taxon>Asparagales</taxon>
        <taxon>Orchidaceae</taxon>
        <taxon>Epidendroideae</taxon>
        <taxon>Malaxideae</taxon>
        <taxon>Dendrobiinae</taxon>
        <taxon>Dendrobium</taxon>
    </lineage>
</organism>
<evidence type="ECO:0000313" key="3">
    <source>
        <dbReference type="Proteomes" id="UP000233837"/>
    </source>
</evidence>
<name>A0A2I0VSX5_9ASPA</name>
<feature type="region of interest" description="Disordered" evidence="1">
    <location>
        <begin position="105"/>
        <end position="124"/>
    </location>
</feature>
<dbReference type="Proteomes" id="UP000233837">
    <property type="component" value="Unassembled WGS sequence"/>
</dbReference>
<protein>
    <submittedName>
        <fullName evidence="2">Uncharacterized protein</fullName>
    </submittedName>
</protein>
<proteinExistence type="predicted"/>
<reference evidence="2 3" key="1">
    <citation type="journal article" date="2016" name="Sci. Rep.">
        <title>The Dendrobium catenatum Lindl. genome sequence provides insights into polysaccharide synthase, floral development and adaptive evolution.</title>
        <authorList>
            <person name="Zhang G.Q."/>
            <person name="Xu Q."/>
            <person name="Bian C."/>
            <person name="Tsai W.C."/>
            <person name="Yeh C.M."/>
            <person name="Liu K.W."/>
            <person name="Yoshida K."/>
            <person name="Zhang L.S."/>
            <person name="Chang S.B."/>
            <person name="Chen F."/>
            <person name="Shi Y."/>
            <person name="Su Y.Y."/>
            <person name="Zhang Y.Q."/>
            <person name="Chen L.J."/>
            <person name="Yin Y."/>
            <person name="Lin M."/>
            <person name="Huang H."/>
            <person name="Deng H."/>
            <person name="Wang Z.W."/>
            <person name="Zhu S.L."/>
            <person name="Zhao X."/>
            <person name="Deng C."/>
            <person name="Niu S.C."/>
            <person name="Huang J."/>
            <person name="Wang M."/>
            <person name="Liu G.H."/>
            <person name="Yang H.J."/>
            <person name="Xiao X.J."/>
            <person name="Hsiao Y.Y."/>
            <person name="Wu W.L."/>
            <person name="Chen Y.Y."/>
            <person name="Mitsuda N."/>
            <person name="Ohme-Takagi M."/>
            <person name="Luo Y.B."/>
            <person name="Van de Peer Y."/>
            <person name="Liu Z.J."/>
        </authorList>
    </citation>
    <scope>NUCLEOTIDE SEQUENCE [LARGE SCALE GENOMIC DNA]</scope>
    <source>
        <tissue evidence="2">The whole plant</tissue>
    </source>
</reference>